<accession>A0ABS7U1Z9</accession>
<dbReference type="RefSeq" id="WP_224196168.1">
    <property type="nucleotide sequence ID" value="NZ_JAIRAU010000047.1"/>
</dbReference>
<dbReference type="CDD" id="cd00130">
    <property type="entry name" value="PAS"/>
    <property type="match status" value="1"/>
</dbReference>
<proteinExistence type="predicted"/>
<dbReference type="NCBIfam" id="TIGR00229">
    <property type="entry name" value="sensory_box"/>
    <property type="match status" value="1"/>
</dbReference>
<feature type="domain" description="STAS" evidence="3">
    <location>
        <begin position="247"/>
        <end position="358"/>
    </location>
</feature>
<dbReference type="InterPro" id="IPR000014">
    <property type="entry name" value="PAS"/>
</dbReference>
<evidence type="ECO:0000259" key="2">
    <source>
        <dbReference type="PROSITE" id="PS50112"/>
    </source>
</evidence>
<dbReference type="InterPro" id="IPR013656">
    <property type="entry name" value="PAS_4"/>
</dbReference>
<dbReference type="SMART" id="SM00091">
    <property type="entry name" value="PAS"/>
    <property type="match status" value="2"/>
</dbReference>
<evidence type="ECO:0000256" key="1">
    <source>
        <dbReference type="ARBA" id="ARBA00022553"/>
    </source>
</evidence>
<dbReference type="Gene3D" id="3.30.750.24">
    <property type="entry name" value="STAS domain"/>
    <property type="match status" value="1"/>
</dbReference>
<name>A0ABS7U1Z9_9BACT</name>
<evidence type="ECO:0000313" key="4">
    <source>
        <dbReference type="EMBL" id="MBZ5714446.1"/>
    </source>
</evidence>
<dbReference type="SUPFAM" id="SSF55785">
    <property type="entry name" value="PYP-like sensor domain (PAS domain)"/>
    <property type="match status" value="2"/>
</dbReference>
<evidence type="ECO:0000313" key="5">
    <source>
        <dbReference type="Proteomes" id="UP001139031"/>
    </source>
</evidence>
<sequence length="362" mass="39208">MERRSGGHSVPFAVVGFDLELRVTDWNDGAERLLGVAQADALGREVGELVPVHGGEWRAVLEDRDGGPRRLTLADGRVIEWSPATVRDEAGARVGVVCYGSEVTQRAAAEKQARIEQVALRAFLSHLPTVVSVFDRDGTYMLLEGKGLEAAGASPGQFVGQNAFALYGDSKTAQFIRSGLAGEARPMTVLEEYGKIWENWNIPVPEGTDAGLVTITLEVTAARQRERELLEKIELIERQQGLIRELSTPIIEVWEGVLALPIIGLVDSVRTAEIMDSLLQHVGRMRARHAILDMTGIEVVDTSTANHLISMIRAVRLLGAEGVITGINPGIAQTIVTLGVDLRGISVFATLREALKHCIGMA</sequence>
<dbReference type="PROSITE" id="PS50801">
    <property type="entry name" value="STAS"/>
    <property type="match status" value="1"/>
</dbReference>
<dbReference type="PANTHER" id="PTHR33745:SF3">
    <property type="entry name" value="RSBT CO-ANTAGONIST PROTEIN RSBRC"/>
    <property type="match status" value="1"/>
</dbReference>
<comment type="caution">
    <text evidence="4">The sequence shown here is derived from an EMBL/GenBank/DDBJ whole genome shotgun (WGS) entry which is preliminary data.</text>
</comment>
<dbReference type="InterPro" id="IPR051932">
    <property type="entry name" value="Bact_StressResp_Reg"/>
</dbReference>
<protein>
    <submittedName>
        <fullName evidence="4">PAS domain-containing protein</fullName>
    </submittedName>
</protein>
<dbReference type="CDD" id="cd07041">
    <property type="entry name" value="STAS_RsbR_RsbS_like"/>
    <property type="match status" value="1"/>
</dbReference>
<keyword evidence="1" id="KW-0597">Phosphoprotein</keyword>
<dbReference type="Pfam" id="PF01740">
    <property type="entry name" value="STAS"/>
    <property type="match status" value="1"/>
</dbReference>
<dbReference type="EMBL" id="JAIRAU010000047">
    <property type="protein sequence ID" value="MBZ5714446.1"/>
    <property type="molecule type" value="Genomic_DNA"/>
</dbReference>
<dbReference type="InterPro" id="IPR036513">
    <property type="entry name" value="STAS_dom_sf"/>
</dbReference>
<dbReference type="Pfam" id="PF08448">
    <property type="entry name" value="PAS_4"/>
    <property type="match status" value="1"/>
</dbReference>
<gene>
    <name evidence="4" type="ORF">K7C98_34880</name>
</gene>
<reference evidence="4" key="1">
    <citation type="submission" date="2021-08" db="EMBL/GenBank/DDBJ databases">
        <authorList>
            <person name="Stevens D.C."/>
        </authorList>
    </citation>
    <scope>NUCLEOTIDE SEQUENCE</scope>
    <source>
        <strain evidence="4">DSM 53165</strain>
    </source>
</reference>
<dbReference type="InterPro" id="IPR002645">
    <property type="entry name" value="STAS_dom"/>
</dbReference>
<evidence type="ECO:0000259" key="3">
    <source>
        <dbReference type="PROSITE" id="PS50801"/>
    </source>
</evidence>
<dbReference type="Proteomes" id="UP001139031">
    <property type="component" value="Unassembled WGS sequence"/>
</dbReference>
<dbReference type="PROSITE" id="PS50112">
    <property type="entry name" value="PAS"/>
    <property type="match status" value="1"/>
</dbReference>
<dbReference type="InterPro" id="IPR035965">
    <property type="entry name" value="PAS-like_dom_sf"/>
</dbReference>
<keyword evidence="5" id="KW-1185">Reference proteome</keyword>
<dbReference type="PANTHER" id="PTHR33745">
    <property type="entry name" value="RSBT ANTAGONIST PROTEIN RSBS-RELATED"/>
    <property type="match status" value="1"/>
</dbReference>
<organism evidence="4 5">
    <name type="scientific">Nannocystis pusilla</name>
    <dbReference type="NCBI Taxonomy" id="889268"/>
    <lineage>
        <taxon>Bacteria</taxon>
        <taxon>Pseudomonadati</taxon>
        <taxon>Myxococcota</taxon>
        <taxon>Polyangia</taxon>
        <taxon>Nannocystales</taxon>
        <taxon>Nannocystaceae</taxon>
        <taxon>Nannocystis</taxon>
    </lineage>
</organism>
<dbReference type="SUPFAM" id="SSF52091">
    <property type="entry name" value="SpoIIaa-like"/>
    <property type="match status" value="1"/>
</dbReference>
<dbReference type="Gene3D" id="3.30.450.20">
    <property type="entry name" value="PAS domain"/>
    <property type="match status" value="2"/>
</dbReference>
<feature type="domain" description="PAS" evidence="2">
    <location>
        <begin position="1"/>
        <end position="50"/>
    </location>
</feature>